<dbReference type="InterPro" id="IPR014418">
    <property type="entry name" value="ENCP4"/>
</dbReference>
<dbReference type="EMBL" id="CP013050">
    <property type="protein sequence ID" value="ALM75724.1"/>
    <property type="molecule type" value="Genomic_DNA"/>
</dbReference>
<dbReference type="AlphaFoldDB" id="A0A0S1XD64"/>
<accession>A0A0S1XD64</accession>
<proteinExistence type="predicted"/>
<dbReference type="SUPFAM" id="SSF111057">
    <property type="entry name" value="Hypothetical protein PF0899"/>
    <property type="match status" value="1"/>
</dbReference>
<dbReference type="Gene3D" id="3.30.2320.10">
    <property type="entry name" value="hypothetical protein PF0899 domain"/>
    <property type="match status" value="1"/>
</dbReference>
<dbReference type="Pfam" id="PF08967">
    <property type="entry name" value="ENCP4"/>
    <property type="match status" value="1"/>
</dbReference>
<dbReference type="NCBIfam" id="NF041191">
    <property type="entry name" value="encap_f4b"/>
    <property type="match status" value="1"/>
</dbReference>
<gene>
    <name evidence="1" type="ORF">TBCH5v1_1814</name>
</gene>
<evidence type="ECO:0000313" key="1">
    <source>
        <dbReference type="EMBL" id="ALM75724.1"/>
    </source>
</evidence>
<dbReference type="GeneID" id="26137052"/>
<dbReference type="PATRIC" id="fig|55802.8.peg.1792"/>
<protein>
    <submittedName>
        <fullName evidence="1">Uncharacterized protein</fullName>
    </submittedName>
</protein>
<sequence>MKEEIYELVKTTINELREEGLNPDIMLAGPEFLKHASEVLKECHLAVYEIKELNSDAVIADSQYLGQLKRASRRISIGLLFKEKDMWEEIQKV</sequence>
<evidence type="ECO:0000313" key="2">
    <source>
        <dbReference type="Proteomes" id="UP000066042"/>
    </source>
</evidence>
<dbReference type="PIRSF" id="PIRSF004604">
    <property type="entry name" value="UCP004604"/>
    <property type="match status" value="1"/>
</dbReference>
<reference evidence="1 2" key="1">
    <citation type="journal article" date="2016" name="Genome Announc.">
        <title>Complete genome sequence of the hyperthermophilic and piezophilic archaeon Thermococcus barophilus Ch5, capable of growth at the expense of hydrogenogenesis from carbon monoxide and formate.</title>
        <authorList>
            <person name="Oger P."/>
            <person name="Sokolova T.G."/>
            <person name="Kozhevnikova D.A."/>
            <person name="Taranov E.A."/>
            <person name="Vannier P."/>
            <person name="Lee H.S."/>
            <person name="Kwon K.K."/>
            <person name="Kang S.G."/>
            <person name="Lee J.H."/>
            <person name="Bonch-Osmolovskaya E.A."/>
            <person name="Lebedinsky A.V."/>
        </authorList>
    </citation>
    <scope>NUCLEOTIDE SEQUENCE [LARGE SCALE GENOMIC DNA]</scope>
    <source>
        <strain evidence="2">Ch5</strain>
    </source>
</reference>
<dbReference type="Proteomes" id="UP000066042">
    <property type="component" value="Chromosome"/>
</dbReference>
<dbReference type="GeneID" id="10041856"/>
<name>A0A0S1XD64_THEBA</name>
<organism evidence="1 2">
    <name type="scientific">Thermococcus barophilus</name>
    <dbReference type="NCBI Taxonomy" id="55802"/>
    <lineage>
        <taxon>Archaea</taxon>
        <taxon>Methanobacteriati</taxon>
        <taxon>Methanobacteriota</taxon>
        <taxon>Thermococci</taxon>
        <taxon>Thermococcales</taxon>
        <taxon>Thermococcaceae</taxon>
        <taxon>Thermococcus</taxon>
    </lineage>
</organism>
<dbReference type="OMA" id="MLKMKVY"/>
<dbReference type="RefSeq" id="WP_013467813.1">
    <property type="nucleotide sequence ID" value="NZ_CP013050.1"/>
</dbReference>
<dbReference type="InterPro" id="IPR036216">
    <property type="entry name" value="ENCP4_sf"/>
</dbReference>